<dbReference type="Proteomes" id="UP001560685">
    <property type="component" value="Unassembled WGS sequence"/>
</dbReference>
<accession>A0ABV3Z4K9</accession>
<reference evidence="2 3" key="1">
    <citation type="submission" date="2024-05" db="EMBL/GenBank/DDBJ databases">
        <title>Three bacterial strains, DH-69, EH-24, and ECK-19 isolated from coastal sediments.</title>
        <authorList>
            <person name="Ye Y.-Q."/>
            <person name="Du Z.-J."/>
        </authorList>
    </citation>
    <scope>NUCLEOTIDE SEQUENCE [LARGE SCALE GENOMIC DNA]</scope>
    <source>
        <strain evidence="2 3">ECK-19</strain>
    </source>
</reference>
<dbReference type="GO" id="GO:0016787">
    <property type="term" value="F:hydrolase activity"/>
    <property type="evidence" value="ECO:0007669"/>
    <property type="project" value="UniProtKB-KW"/>
</dbReference>
<organism evidence="2 3">
    <name type="scientific">Hyphococcus lacteus</name>
    <dbReference type="NCBI Taxonomy" id="3143536"/>
    <lineage>
        <taxon>Bacteria</taxon>
        <taxon>Pseudomonadati</taxon>
        <taxon>Pseudomonadota</taxon>
        <taxon>Alphaproteobacteria</taxon>
        <taxon>Parvularculales</taxon>
        <taxon>Parvularculaceae</taxon>
        <taxon>Hyphococcus</taxon>
    </lineage>
</organism>
<dbReference type="PANTHER" id="PTHR43798:SF33">
    <property type="entry name" value="HYDROLASE, PUTATIVE (AFU_ORTHOLOGUE AFUA_2G14860)-RELATED"/>
    <property type="match status" value="1"/>
</dbReference>
<keyword evidence="3" id="KW-1185">Reference proteome</keyword>
<dbReference type="InterPro" id="IPR000073">
    <property type="entry name" value="AB_hydrolase_1"/>
</dbReference>
<dbReference type="EMBL" id="JBEHZE010000001">
    <property type="protein sequence ID" value="MEX6633147.1"/>
    <property type="molecule type" value="Genomic_DNA"/>
</dbReference>
<sequence length="316" mass="34200">MKKLIVLLVLLAAGAGGYYFLENFNADADITTSDTYLKPADRIVEIAGAKVRVREEGPVDAPVILLIHGFTHSLETWDGWAEALKPDFRVIRYDLLGHGLTGPDPQERYSPVERASFIGDVMDALKIDHAFIAGNSLGGLAAWRFAATHSERLDGLILISPGAYPFGEVGDEPAPIPPMMKAYLLTAPEAGVRASAELIYADDSKITDERVKVMGDMIRFGENGSAMIKSLEEFTLPDPTADLSNVRTPTLIMWGEGDILIPIAHGAMLKKVMPNATLLTYPGVGHAAQEESPEQTVADAAEFIKSLLDENQTEAP</sequence>
<comment type="caution">
    <text evidence="2">The sequence shown here is derived from an EMBL/GenBank/DDBJ whole genome shotgun (WGS) entry which is preliminary data.</text>
</comment>
<protein>
    <submittedName>
        <fullName evidence="2">Alpha/beta hydrolase</fullName>
    </submittedName>
</protein>
<dbReference type="PANTHER" id="PTHR43798">
    <property type="entry name" value="MONOACYLGLYCEROL LIPASE"/>
    <property type="match status" value="1"/>
</dbReference>
<feature type="domain" description="AB hydrolase-1" evidence="1">
    <location>
        <begin position="62"/>
        <end position="293"/>
    </location>
</feature>
<dbReference type="Pfam" id="PF00561">
    <property type="entry name" value="Abhydrolase_1"/>
    <property type="match status" value="1"/>
</dbReference>
<dbReference type="PRINTS" id="PR00111">
    <property type="entry name" value="ABHYDROLASE"/>
</dbReference>
<gene>
    <name evidence="2" type="ORF">ABFZ84_06245</name>
</gene>
<name>A0ABV3Z4K9_9PROT</name>
<dbReference type="InterPro" id="IPR029058">
    <property type="entry name" value="AB_hydrolase_fold"/>
</dbReference>
<proteinExistence type="predicted"/>
<dbReference type="RefSeq" id="WP_369313091.1">
    <property type="nucleotide sequence ID" value="NZ_JBEHZE010000001.1"/>
</dbReference>
<keyword evidence="2" id="KW-0378">Hydrolase</keyword>
<dbReference type="Gene3D" id="3.40.50.1820">
    <property type="entry name" value="alpha/beta hydrolase"/>
    <property type="match status" value="1"/>
</dbReference>
<evidence type="ECO:0000313" key="2">
    <source>
        <dbReference type="EMBL" id="MEX6633147.1"/>
    </source>
</evidence>
<evidence type="ECO:0000259" key="1">
    <source>
        <dbReference type="Pfam" id="PF00561"/>
    </source>
</evidence>
<dbReference type="SUPFAM" id="SSF53474">
    <property type="entry name" value="alpha/beta-Hydrolases"/>
    <property type="match status" value="1"/>
</dbReference>
<dbReference type="InterPro" id="IPR050266">
    <property type="entry name" value="AB_hydrolase_sf"/>
</dbReference>
<evidence type="ECO:0000313" key="3">
    <source>
        <dbReference type="Proteomes" id="UP001560685"/>
    </source>
</evidence>